<keyword evidence="1" id="KW-0732">Signal</keyword>
<evidence type="ECO:0000256" key="1">
    <source>
        <dbReference type="SAM" id="SignalP"/>
    </source>
</evidence>
<protein>
    <submittedName>
        <fullName evidence="2">Uncharacterized protein</fullName>
    </submittedName>
</protein>
<accession>A0AAU7Z0F4</accession>
<reference evidence="2" key="1">
    <citation type="submission" date="2023-08" db="EMBL/GenBank/DDBJ databases">
        <authorList>
            <person name="Messyasz A."/>
            <person name="Mannisto M.K."/>
            <person name="Kerkhof L.J."/>
            <person name="Haggblom M."/>
        </authorList>
    </citation>
    <scope>NUCLEOTIDE SEQUENCE</scope>
    <source>
        <strain evidence="2">M8UP39</strain>
    </source>
</reference>
<feature type="signal peptide" evidence="1">
    <location>
        <begin position="1"/>
        <end position="18"/>
    </location>
</feature>
<dbReference type="AlphaFoldDB" id="A0AAU7Z0F4"/>
<sequence length="102" mass="11196">MKIIAALFFCLLEISASAEKMNVKVIEHSIGEKSYTQYVPGFTPAPSAGVIYQTPHAVQGSLTDIFMTLLLPDGRSVDVVCQDHFWGLSNNRHNCKNPTVDA</sequence>
<reference evidence="2" key="2">
    <citation type="journal article" date="2024" name="Environ. Microbiol.">
        <title>Genome analysis and description of Tunturibacter gen. nov. expands the diversity of Terriglobia in tundra soils.</title>
        <authorList>
            <person name="Messyasz A."/>
            <person name="Mannisto M.K."/>
            <person name="Kerkhof L.J."/>
            <person name="Haggblom M.M."/>
        </authorList>
    </citation>
    <scope>NUCLEOTIDE SEQUENCE</scope>
    <source>
        <strain evidence="2">M8UP39</strain>
    </source>
</reference>
<organism evidence="2">
    <name type="scientific">Tunturiibacter gelidiferens</name>
    <dbReference type="NCBI Taxonomy" id="3069689"/>
    <lineage>
        <taxon>Bacteria</taxon>
        <taxon>Pseudomonadati</taxon>
        <taxon>Acidobacteriota</taxon>
        <taxon>Terriglobia</taxon>
        <taxon>Terriglobales</taxon>
        <taxon>Acidobacteriaceae</taxon>
        <taxon>Tunturiibacter</taxon>
    </lineage>
</organism>
<proteinExistence type="predicted"/>
<evidence type="ECO:0000313" key="2">
    <source>
        <dbReference type="EMBL" id="XCB22260.1"/>
    </source>
</evidence>
<gene>
    <name evidence="2" type="ORF">RBB81_22245</name>
</gene>
<dbReference type="RefSeq" id="WP_353072225.1">
    <property type="nucleotide sequence ID" value="NZ_CP132938.1"/>
</dbReference>
<name>A0AAU7Z0F4_9BACT</name>
<dbReference type="KEGG" id="tgi:RBB81_22245"/>
<dbReference type="EMBL" id="CP132938">
    <property type="protein sequence ID" value="XCB22260.1"/>
    <property type="molecule type" value="Genomic_DNA"/>
</dbReference>
<feature type="chain" id="PRO_5043448206" evidence="1">
    <location>
        <begin position="19"/>
        <end position="102"/>
    </location>
</feature>